<dbReference type="Proteomes" id="UP000007392">
    <property type="component" value="Chromosome"/>
</dbReference>
<organism evidence="1 2">
    <name type="scientific">Paenibacillus mucilaginosus K02</name>
    <dbReference type="NCBI Taxonomy" id="997761"/>
    <lineage>
        <taxon>Bacteria</taxon>
        <taxon>Bacillati</taxon>
        <taxon>Bacillota</taxon>
        <taxon>Bacilli</taxon>
        <taxon>Bacillales</taxon>
        <taxon>Paenibacillaceae</taxon>
        <taxon>Paenibacillus</taxon>
    </lineage>
</organism>
<evidence type="ECO:0000313" key="1">
    <source>
        <dbReference type="EMBL" id="AFH64605.2"/>
    </source>
</evidence>
<accession>I0BQF8</accession>
<dbReference type="KEGG" id="pmw:B2K_28565"/>
<proteinExistence type="predicted"/>
<dbReference type="EMBL" id="CP003422">
    <property type="protein sequence ID" value="AFH64605.2"/>
    <property type="molecule type" value="Genomic_DNA"/>
</dbReference>
<dbReference type="AlphaFoldDB" id="I0BQF8"/>
<protein>
    <submittedName>
        <fullName evidence="1">Uncharacterized protein</fullName>
    </submittedName>
</protein>
<dbReference type="HOGENOM" id="CLU_2130966_0_0_9"/>
<name>I0BQF8_9BACL</name>
<reference evidence="1 2" key="1">
    <citation type="submission" date="2013-06" db="EMBL/GenBank/DDBJ databases">
        <title>Complete genome sequence of Paenibacillus mucilaginosus K02.</title>
        <authorList>
            <person name="Xiao B."/>
            <person name="Sun L."/>
            <person name="Xiao L."/>
            <person name="Lian B."/>
        </authorList>
    </citation>
    <scope>NUCLEOTIDE SEQUENCE [LARGE SCALE GENOMIC DNA]</scope>
    <source>
        <strain evidence="1 2">K02</strain>
    </source>
</reference>
<sequence length="113" mass="12364">MRSGAAVSRSQRQEFDFCCFMLIGRYRVHGGPCVSFLSEADGRSAFLCNGTETKQASARIIGDKIWLKGTGGSPYPYIKEFDMLVELSEESCNIFAAPHVYKVAREGDPSGSA</sequence>
<evidence type="ECO:0000313" key="2">
    <source>
        <dbReference type="Proteomes" id="UP000007392"/>
    </source>
</evidence>
<gene>
    <name evidence="1" type="ORF">B2K_28565</name>
</gene>